<dbReference type="InterPro" id="IPR036188">
    <property type="entry name" value="FAD/NAD-bd_sf"/>
</dbReference>
<dbReference type="Proteomes" id="UP000286045">
    <property type="component" value="Unassembled WGS sequence"/>
</dbReference>
<gene>
    <name evidence="1" type="ORF">EKO27_g8168</name>
</gene>
<proteinExistence type="predicted"/>
<dbReference type="STRING" id="363999.A0A439CY56"/>
<dbReference type="Gene3D" id="3.50.50.100">
    <property type="match status" value="1"/>
</dbReference>
<name>A0A439CY56_9PEZI</name>
<sequence>MPRTVVVLGAGFAGLPIAHYLLRRTSAQHQDLRVILVTPHDTFYWKIASVRFALPDQMAEDKYMF</sequence>
<dbReference type="AlphaFoldDB" id="A0A439CY56"/>
<dbReference type="EMBL" id="RYZI01000295">
    <property type="protein sequence ID" value="RWA06941.1"/>
    <property type="molecule type" value="Genomic_DNA"/>
</dbReference>
<evidence type="ECO:0000313" key="1">
    <source>
        <dbReference type="EMBL" id="RWA06941.1"/>
    </source>
</evidence>
<organism evidence="1 2">
    <name type="scientific">Xylaria grammica</name>
    <dbReference type="NCBI Taxonomy" id="363999"/>
    <lineage>
        <taxon>Eukaryota</taxon>
        <taxon>Fungi</taxon>
        <taxon>Dikarya</taxon>
        <taxon>Ascomycota</taxon>
        <taxon>Pezizomycotina</taxon>
        <taxon>Sordariomycetes</taxon>
        <taxon>Xylariomycetidae</taxon>
        <taxon>Xylariales</taxon>
        <taxon>Xylariaceae</taxon>
        <taxon>Xylaria</taxon>
    </lineage>
</organism>
<reference evidence="1 2" key="1">
    <citation type="submission" date="2018-12" db="EMBL/GenBank/DDBJ databases">
        <title>Draft genome sequence of Xylaria grammica IHI A82.</title>
        <authorList>
            <person name="Buettner E."/>
            <person name="Kellner H."/>
        </authorList>
    </citation>
    <scope>NUCLEOTIDE SEQUENCE [LARGE SCALE GENOMIC DNA]</scope>
    <source>
        <strain evidence="1 2">IHI A82</strain>
    </source>
</reference>
<dbReference type="SUPFAM" id="SSF51905">
    <property type="entry name" value="FAD/NAD(P)-binding domain"/>
    <property type="match status" value="1"/>
</dbReference>
<comment type="caution">
    <text evidence="1">The sequence shown here is derived from an EMBL/GenBank/DDBJ whole genome shotgun (WGS) entry which is preliminary data.</text>
</comment>
<accession>A0A439CY56</accession>
<evidence type="ECO:0000313" key="2">
    <source>
        <dbReference type="Proteomes" id="UP000286045"/>
    </source>
</evidence>
<keyword evidence="2" id="KW-1185">Reference proteome</keyword>
<protein>
    <recommendedName>
        <fullName evidence="3">FAD/NAD(P)-binding domain-containing protein</fullName>
    </recommendedName>
</protein>
<evidence type="ECO:0008006" key="3">
    <source>
        <dbReference type="Google" id="ProtNLM"/>
    </source>
</evidence>
<feature type="non-terminal residue" evidence="1">
    <location>
        <position position="65"/>
    </location>
</feature>